<evidence type="ECO:0000313" key="5">
    <source>
        <dbReference type="Proteomes" id="UP000427769"/>
    </source>
</evidence>
<dbReference type="Proteomes" id="UP000427769">
    <property type="component" value="Chromosome"/>
</dbReference>
<dbReference type="Pfam" id="PF00440">
    <property type="entry name" value="TetR_N"/>
    <property type="match status" value="1"/>
</dbReference>
<protein>
    <recommendedName>
        <fullName evidence="3">HTH tetR-type domain-containing protein</fullName>
    </recommendedName>
</protein>
<sequence length="194" mass="21940">MIAARRMILEKGYSCATMEDIAREAELSAGTLYLYFKNKEELYASLSIRILQYLLIRLEHVNKEANTSSDERLESLNNALLDVYDFDAPILINMFNLQSSETLHHISLELLAEIKDLARNILGKIVQILNGSMKEGALIDYHPIALADILWGTFSGVVLREEVKKVINGSEDFVRENFSLAFDIFIKGLQAAQN</sequence>
<gene>
    <name evidence="4" type="ORF">DSCW_52260</name>
</gene>
<dbReference type="PROSITE" id="PS01081">
    <property type="entry name" value="HTH_TETR_1"/>
    <property type="match status" value="1"/>
</dbReference>
<proteinExistence type="predicted"/>
<accession>A0A5K7ZCB4</accession>
<evidence type="ECO:0000256" key="1">
    <source>
        <dbReference type="ARBA" id="ARBA00023125"/>
    </source>
</evidence>
<dbReference type="GO" id="GO:0003677">
    <property type="term" value="F:DNA binding"/>
    <property type="evidence" value="ECO:0007669"/>
    <property type="project" value="UniProtKB-UniRule"/>
</dbReference>
<name>A0A5K7ZCB4_9BACT</name>
<dbReference type="PANTHER" id="PTHR43479:SF11">
    <property type="entry name" value="ACREF_ENVCD OPERON REPRESSOR-RELATED"/>
    <property type="match status" value="1"/>
</dbReference>
<dbReference type="InterPro" id="IPR036271">
    <property type="entry name" value="Tet_transcr_reg_TetR-rel_C_sf"/>
</dbReference>
<evidence type="ECO:0000256" key="2">
    <source>
        <dbReference type="PROSITE-ProRule" id="PRU00335"/>
    </source>
</evidence>
<organism evidence="4 5">
    <name type="scientific">Desulfosarcina widdelii</name>
    <dbReference type="NCBI Taxonomy" id="947919"/>
    <lineage>
        <taxon>Bacteria</taxon>
        <taxon>Pseudomonadati</taxon>
        <taxon>Thermodesulfobacteriota</taxon>
        <taxon>Desulfobacteria</taxon>
        <taxon>Desulfobacterales</taxon>
        <taxon>Desulfosarcinaceae</taxon>
        <taxon>Desulfosarcina</taxon>
    </lineage>
</organism>
<feature type="domain" description="HTH tetR-type" evidence="3">
    <location>
        <begin position="1"/>
        <end position="54"/>
    </location>
</feature>
<dbReference type="InterPro" id="IPR050624">
    <property type="entry name" value="HTH-type_Tx_Regulator"/>
</dbReference>
<dbReference type="PROSITE" id="PS50977">
    <property type="entry name" value="HTH_TETR_2"/>
    <property type="match status" value="1"/>
</dbReference>
<dbReference type="Gene3D" id="1.10.357.10">
    <property type="entry name" value="Tetracycline Repressor, domain 2"/>
    <property type="match status" value="1"/>
</dbReference>
<dbReference type="InterPro" id="IPR009057">
    <property type="entry name" value="Homeodomain-like_sf"/>
</dbReference>
<dbReference type="SUPFAM" id="SSF48498">
    <property type="entry name" value="Tetracyclin repressor-like, C-terminal domain"/>
    <property type="match status" value="1"/>
</dbReference>
<dbReference type="SUPFAM" id="SSF46689">
    <property type="entry name" value="Homeodomain-like"/>
    <property type="match status" value="1"/>
</dbReference>
<evidence type="ECO:0000259" key="3">
    <source>
        <dbReference type="PROSITE" id="PS50977"/>
    </source>
</evidence>
<keyword evidence="1 2" id="KW-0238">DNA-binding</keyword>
<dbReference type="KEGG" id="dwd:DSCW_52260"/>
<reference evidence="4 5" key="1">
    <citation type="submission" date="2019-11" db="EMBL/GenBank/DDBJ databases">
        <title>Comparative genomics of hydrocarbon-degrading Desulfosarcina strains.</title>
        <authorList>
            <person name="Watanabe M."/>
            <person name="Kojima H."/>
            <person name="Fukui M."/>
        </authorList>
    </citation>
    <scope>NUCLEOTIDE SEQUENCE [LARGE SCALE GENOMIC DNA]</scope>
    <source>
        <strain evidence="4 5">PP31</strain>
    </source>
</reference>
<dbReference type="InterPro" id="IPR023772">
    <property type="entry name" value="DNA-bd_HTH_TetR-type_CS"/>
</dbReference>
<feature type="DNA-binding region" description="H-T-H motif" evidence="2">
    <location>
        <begin position="17"/>
        <end position="36"/>
    </location>
</feature>
<keyword evidence="5" id="KW-1185">Reference proteome</keyword>
<dbReference type="InterPro" id="IPR001647">
    <property type="entry name" value="HTH_TetR"/>
</dbReference>
<dbReference type="AlphaFoldDB" id="A0A5K7ZCB4"/>
<evidence type="ECO:0000313" key="4">
    <source>
        <dbReference type="EMBL" id="BBO77809.1"/>
    </source>
</evidence>
<dbReference type="PANTHER" id="PTHR43479">
    <property type="entry name" value="ACREF/ENVCD OPERON REPRESSOR-RELATED"/>
    <property type="match status" value="1"/>
</dbReference>
<dbReference type="EMBL" id="AP021875">
    <property type="protein sequence ID" value="BBO77809.1"/>
    <property type="molecule type" value="Genomic_DNA"/>
</dbReference>